<accession>A0A445JLB4</accession>
<organism evidence="1 2">
    <name type="scientific">Glycine soja</name>
    <name type="common">Wild soybean</name>
    <dbReference type="NCBI Taxonomy" id="3848"/>
    <lineage>
        <taxon>Eukaryota</taxon>
        <taxon>Viridiplantae</taxon>
        <taxon>Streptophyta</taxon>
        <taxon>Embryophyta</taxon>
        <taxon>Tracheophyta</taxon>
        <taxon>Spermatophyta</taxon>
        <taxon>Magnoliopsida</taxon>
        <taxon>eudicotyledons</taxon>
        <taxon>Gunneridae</taxon>
        <taxon>Pentapetalae</taxon>
        <taxon>rosids</taxon>
        <taxon>fabids</taxon>
        <taxon>Fabales</taxon>
        <taxon>Fabaceae</taxon>
        <taxon>Papilionoideae</taxon>
        <taxon>50 kb inversion clade</taxon>
        <taxon>NPAAA clade</taxon>
        <taxon>indigoferoid/millettioid clade</taxon>
        <taxon>Phaseoleae</taxon>
        <taxon>Glycine</taxon>
        <taxon>Glycine subgen. Soja</taxon>
    </lineage>
</organism>
<dbReference type="PANTHER" id="PTHR45181">
    <property type="entry name" value="HEAT SHOCK PROTEIN DNAJ WITH TETRATRICOPEPTIDE REPEAT-CONTAINING PROTEIN"/>
    <property type="match status" value="1"/>
</dbReference>
<dbReference type="AlphaFoldDB" id="A0A445JLB4"/>
<dbReference type="PANTHER" id="PTHR45181:SF8">
    <property type="entry name" value="HEAT SHOCK PROTEIN DNAJ WITH TETRATRICOPEPTIDE REPEAT-CONTAINING PROTEIN"/>
    <property type="match status" value="1"/>
</dbReference>
<sequence length="189" mass="21484">MCLTSFRTVRLLKTQPLTMSISEESNQLIQQQISRRHTTRQLSDIMQTRSEVGDEGQLWKEISQEVYKDADKLFKMIGEAYTVLSDPAQGTNGRGARSTANGGRYGGRGEKLLLGQACHGRFRRSDRIRARPNPKDTLTCVARAGTLSVQRRLLGHDRLCMFMGNIQRRFTCHTRSRRKGVNYEKPIAP</sequence>
<proteinExistence type="predicted"/>
<evidence type="ECO:0008006" key="3">
    <source>
        <dbReference type="Google" id="ProtNLM"/>
    </source>
</evidence>
<dbReference type="Proteomes" id="UP000289340">
    <property type="component" value="Chromosome 8"/>
</dbReference>
<dbReference type="EMBL" id="QZWG01000008">
    <property type="protein sequence ID" value="RZB99305.1"/>
    <property type="molecule type" value="Genomic_DNA"/>
</dbReference>
<evidence type="ECO:0000313" key="2">
    <source>
        <dbReference type="Proteomes" id="UP000289340"/>
    </source>
</evidence>
<name>A0A445JLB4_GLYSO</name>
<reference evidence="1 2" key="1">
    <citation type="submission" date="2018-09" db="EMBL/GenBank/DDBJ databases">
        <title>A high-quality reference genome of wild soybean provides a powerful tool to mine soybean genomes.</title>
        <authorList>
            <person name="Xie M."/>
            <person name="Chung C.Y.L."/>
            <person name="Li M.-W."/>
            <person name="Wong F.-L."/>
            <person name="Chan T.-F."/>
            <person name="Lam H.-M."/>
        </authorList>
    </citation>
    <scope>NUCLEOTIDE SEQUENCE [LARGE SCALE GENOMIC DNA]</scope>
    <source>
        <strain evidence="2">cv. W05</strain>
        <tissue evidence="1">Hypocotyl of etiolated seedlings</tissue>
    </source>
</reference>
<comment type="caution">
    <text evidence="1">The sequence shown here is derived from an EMBL/GenBank/DDBJ whole genome shotgun (WGS) entry which is preliminary data.</text>
</comment>
<gene>
    <name evidence="1" type="ORF">D0Y65_021968</name>
</gene>
<keyword evidence="2" id="KW-1185">Reference proteome</keyword>
<evidence type="ECO:0000313" key="1">
    <source>
        <dbReference type="EMBL" id="RZB99305.1"/>
    </source>
</evidence>
<protein>
    <recommendedName>
        <fullName evidence="3">J domain-containing protein</fullName>
    </recommendedName>
</protein>